<feature type="domain" description="Multidrug resistance protein MdtA-like barrel-sandwich hybrid" evidence="2">
    <location>
        <begin position="59"/>
        <end position="184"/>
    </location>
</feature>
<keyword evidence="5" id="KW-1185">Reference proteome</keyword>
<accession>A0ABX6KAR6</accession>
<dbReference type="Proteomes" id="UP000501408">
    <property type="component" value="Chromosome 2"/>
</dbReference>
<dbReference type="Gene3D" id="1.10.287.470">
    <property type="entry name" value="Helix hairpin bin"/>
    <property type="match status" value="1"/>
</dbReference>
<dbReference type="NCBIfam" id="TIGR01730">
    <property type="entry name" value="RND_mfp"/>
    <property type="match status" value="1"/>
</dbReference>
<evidence type="ECO:0000259" key="2">
    <source>
        <dbReference type="Pfam" id="PF25917"/>
    </source>
</evidence>
<comment type="similarity">
    <text evidence="1">Belongs to the membrane fusion protein (MFP) (TC 8.A.1) family.</text>
</comment>
<feature type="domain" description="YknX-like C-terminal permuted SH3-like" evidence="3">
    <location>
        <begin position="282"/>
        <end position="356"/>
    </location>
</feature>
<name>A0ABX6KAR6_SALCS</name>
<dbReference type="SUPFAM" id="SSF111369">
    <property type="entry name" value="HlyD-like secretion proteins"/>
    <property type="match status" value="1"/>
</dbReference>
<evidence type="ECO:0000313" key="5">
    <source>
        <dbReference type="Proteomes" id="UP000501408"/>
    </source>
</evidence>
<protein>
    <submittedName>
        <fullName evidence="4">Efflux RND transporter periplasmic adaptor subunit</fullName>
    </submittedName>
</protein>
<dbReference type="PANTHER" id="PTHR30469">
    <property type="entry name" value="MULTIDRUG RESISTANCE PROTEIN MDTA"/>
    <property type="match status" value="1"/>
</dbReference>
<dbReference type="InterPro" id="IPR058637">
    <property type="entry name" value="YknX-like_C"/>
</dbReference>
<dbReference type="EMBL" id="CP050267">
    <property type="protein sequence ID" value="QIR07575.1"/>
    <property type="molecule type" value="Genomic_DNA"/>
</dbReference>
<dbReference type="InterPro" id="IPR058625">
    <property type="entry name" value="MdtA-like_BSH"/>
</dbReference>
<dbReference type="PROSITE" id="PS51257">
    <property type="entry name" value="PROKAR_LIPOPROTEIN"/>
    <property type="match status" value="1"/>
</dbReference>
<gene>
    <name evidence="4" type="ORF">HBA18_14245</name>
</gene>
<organism evidence="4 5">
    <name type="scientific">Salinivibrio costicola</name>
    <name type="common">Vibrio costicola</name>
    <dbReference type="NCBI Taxonomy" id="51367"/>
    <lineage>
        <taxon>Bacteria</taxon>
        <taxon>Pseudomonadati</taxon>
        <taxon>Pseudomonadota</taxon>
        <taxon>Gammaproteobacteria</taxon>
        <taxon>Vibrionales</taxon>
        <taxon>Vibrionaceae</taxon>
        <taxon>Salinivibrio</taxon>
    </lineage>
</organism>
<dbReference type="RefSeq" id="WP_167315151.1">
    <property type="nucleotide sequence ID" value="NZ_CP050267.1"/>
</dbReference>
<dbReference type="Pfam" id="PF25989">
    <property type="entry name" value="YknX_C"/>
    <property type="match status" value="1"/>
</dbReference>
<evidence type="ECO:0000313" key="4">
    <source>
        <dbReference type="EMBL" id="QIR07575.1"/>
    </source>
</evidence>
<dbReference type="PANTHER" id="PTHR30469:SF20">
    <property type="entry name" value="EFFLUX RND TRANSPORTER PERIPLASMIC ADAPTOR SUBUNIT"/>
    <property type="match status" value="1"/>
</dbReference>
<evidence type="ECO:0000259" key="3">
    <source>
        <dbReference type="Pfam" id="PF25989"/>
    </source>
</evidence>
<dbReference type="InterPro" id="IPR006143">
    <property type="entry name" value="RND_pump_MFP"/>
</dbReference>
<dbReference type="Gene3D" id="2.40.30.170">
    <property type="match status" value="1"/>
</dbReference>
<dbReference type="Pfam" id="PF25917">
    <property type="entry name" value="BSH_RND"/>
    <property type="match status" value="1"/>
</dbReference>
<sequence length="365" mass="40028">MKSVVKLLGIGGCVMLLSACQPESTPREVATPVVTTFTVHHQQQDERITFPAVAAAADKATLAFRVPGEVQQINVKAGDLVKKGDVLARLEPTDYRLAVENASARFDVADAQYRRSAPLVEQGMLAQSQFDELKAQREIAQAELALAKLHLSYVELKAPENGVISRVSVEPFETIAPGQAIMNIHDATRADIRIQVPDILFSRNAGVNTQSVQTRLIPEVITQQGNTFKASIDEYTAEPDPQSGAFVVTLTMPMPEQQFILDGMPVQVSISRQGLQLTRTGLSIPIEAVFNQDGDPLDREHSYVWLLNAKDNTVHKQQIEMGRIHGHRIEVVEGLKQGDRIVVDGANQLADGQTVQLASKEEKRS</sequence>
<proteinExistence type="inferred from homology"/>
<dbReference type="Gene3D" id="2.40.50.100">
    <property type="match status" value="1"/>
</dbReference>
<reference evidence="4 5" key="1">
    <citation type="submission" date="2020-03" db="EMBL/GenBank/DDBJ databases">
        <title>Genome mining reveals the biosynthetic pathways of PHA and ectoines of the halophilic strain Salinivibrio costicola M318 isolated from fermented shrimp paste.</title>
        <authorList>
            <person name="Doan T.V."/>
            <person name="Tran L.T."/>
            <person name="Trieu T.A."/>
            <person name="Nguyen Q.V."/>
            <person name="Quach T.N."/>
            <person name="Phi T.Q."/>
            <person name="Kumar S."/>
        </authorList>
    </citation>
    <scope>NUCLEOTIDE SEQUENCE [LARGE SCALE GENOMIC DNA]</scope>
    <source>
        <strain evidence="4 5">M318</strain>
    </source>
</reference>
<dbReference type="Gene3D" id="2.40.420.20">
    <property type="match status" value="1"/>
</dbReference>
<evidence type="ECO:0000256" key="1">
    <source>
        <dbReference type="ARBA" id="ARBA00009477"/>
    </source>
</evidence>